<evidence type="ECO:0000259" key="3">
    <source>
        <dbReference type="SMART" id="SM00460"/>
    </source>
</evidence>
<dbReference type="EMBL" id="QYRP01000002">
    <property type="protein sequence ID" value="RJS47680.1"/>
    <property type="molecule type" value="Genomic_DNA"/>
</dbReference>
<comment type="caution">
    <text evidence="4">The sequence shown here is derived from an EMBL/GenBank/DDBJ whole genome shotgun (WGS) entry which is preliminary data.</text>
</comment>
<dbReference type="InterPro" id="IPR038765">
    <property type="entry name" value="Papain-like_cys_pep_sf"/>
</dbReference>
<feature type="domain" description="Transglutaminase-like" evidence="3">
    <location>
        <begin position="308"/>
        <end position="381"/>
    </location>
</feature>
<gene>
    <name evidence="4" type="ORF">D4739_16670</name>
</gene>
<feature type="compositionally biased region" description="Basic residues" evidence="1">
    <location>
        <begin position="565"/>
        <end position="579"/>
    </location>
</feature>
<dbReference type="PANTHER" id="PTHR42736">
    <property type="entry name" value="PROTEIN-GLUTAMINE GAMMA-GLUTAMYLTRANSFERASE"/>
    <property type="match status" value="1"/>
</dbReference>
<feature type="region of interest" description="Disordered" evidence="1">
    <location>
        <begin position="204"/>
        <end position="280"/>
    </location>
</feature>
<dbReference type="InterPro" id="IPR021878">
    <property type="entry name" value="TgpA_N"/>
</dbReference>
<accession>A0A3A5HIG8</accession>
<dbReference type="Pfam" id="PF01841">
    <property type="entry name" value="Transglut_core"/>
    <property type="match status" value="1"/>
</dbReference>
<feature type="region of interest" description="Disordered" evidence="1">
    <location>
        <begin position="558"/>
        <end position="603"/>
    </location>
</feature>
<feature type="compositionally biased region" description="Low complexity" evidence="1">
    <location>
        <begin position="394"/>
        <end position="412"/>
    </location>
</feature>
<sequence>MAYTVPVSILGTPTAWPAFVIGGACFLGMLFADERGRLERWGRRIETGDRPRGGALIGAAALTAAVLVSAVLPSQPTLTLPGFGTGNSGPVRITDPIADLKRDLVLGADIPLLRVKVTSGPSTPAPSYVRLTVLDEFDGKSWRPGDHPRPQSQSATGEIPLLGLDPSQPGETIGWQVSVTERLASSWLPTPRYLRSIEAGSDWRYGADPRLPRRRRRDHGWTLLSPDRVPSHPDRRPARGGGSGARPDPGRLHPAPARRRQPSHRGGAGDPGSVDGLRPRGGVAAVLPVGVHLLDPDRARQRARRPGALPHPDGREGYCEQFAAAMAVLARELDIPARVSVGFLSGDRTTTDTYEFSSHDLHAWPELYIAGAGWVMFEPTPTSHTVAVPGYTRPTAQPSSGPSATATPSTVRRPSRPARSHAPRPGRPGRTPPASSSRPGFRQSASARSPCSCSERCHGTASPPPGPSDGSSDPRGDVGRAPRHRYRPRRAVARGTVTRATGLALAGTVNSVPEAPAALRRLVTTLETARYAPAGEQPPLDDQLAVDTETCLEALRDGASPAAQRRARWWPRSLHRRTTRSGARVRQEHASGVVDQLDPPADA</sequence>
<dbReference type="InterPro" id="IPR052901">
    <property type="entry name" value="Bact_TGase-like"/>
</dbReference>
<feature type="transmembrane region" description="Helical" evidence="2">
    <location>
        <begin position="53"/>
        <end position="72"/>
    </location>
</feature>
<feature type="transmembrane region" description="Helical" evidence="2">
    <location>
        <begin position="15"/>
        <end position="32"/>
    </location>
</feature>
<feature type="compositionally biased region" description="Basic and acidic residues" evidence="1">
    <location>
        <begin position="140"/>
        <end position="149"/>
    </location>
</feature>
<evidence type="ECO:0000256" key="2">
    <source>
        <dbReference type="SAM" id="Phobius"/>
    </source>
</evidence>
<dbReference type="SMART" id="SM00460">
    <property type="entry name" value="TGc"/>
    <property type="match status" value="1"/>
</dbReference>
<feature type="compositionally biased region" description="Basic residues" evidence="1">
    <location>
        <begin position="413"/>
        <end position="424"/>
    </location>
</feature>
<keyword evidence="2" id="KW-0812">Transmembrane</keyword>
<reference evidence="5" key="1">
    <citation type="submission" date="2018-09" db="EMBL/GenBank/DDBJ databases">
        <authorList>
            <person name="Zhu H."/>
        </authorList>
    </citation>
    <scope>NUCLEOTIDE SEQUENCE [LARGE SCALE GENOMIC DNA]</scope>
    <source>
        <strain evidence="5">K1W22B-1</strain>
    </source>
</reference>
<feature type="compositionally biased region" description="Basic residues" evidence="1">
    <location>
        <begin position="481"/>
        <end position="492"/>
    </location>
</feature>
<proteinExistence type="predicted"/>
<dbReference type="InterPro" id="IPR002931">
    <property type="entry name" value="Transglutaminase-like"/>
</dbReference>
<evidence type="ECO:0000313" key="5">
    <source>
        <dbReference type="Proteomes" id="UP000276542"/>
    </source>
</evidence>
<protein>
    <recommendedName>
        <fullName evidence="3">Transglutaminase-like domain-containing protein</fullName>
    </recommendedName>
</protein>
<dbReference type="Gene3D" id="3.10.620.30">
    <property type="match status" value="1"/>
</dbReference>
<keyword evidence="5" id="KW-1185">Reference proteome</keyword>
<dbReference type="PANTHER" id="PTHR42736:SF1">
    <property type="entry name" value="PROTEIN-GLUTAMINE GAMMA-GLUTAMYLTRANSFERASE"/>
    <property type="match status" value="1"/>
</dbReference>
<name>A0A3A5HIG8_9ACTN</name>
<feature type="region of interest" description="Disordered" evidence="1">
    <location>
        <begin position="387"/>
        <end position="495"/>
    </location>
</feature>
<feature type="compositionally biased region" description="Low complexity" evidence="1">
    <location>
        <begin position="428"/>
        <end position="440"/>
    </location>
</feature>
<keyword evidence="2" id="KW-0472">Membrane</keyword>
<evidence type="ECO:0000256" key="1">
    <source>
        <dbReference type="SAM" id="MobiDB-lite"/>
    </source>
</evidence>
<dbReference type="AlphaFoldDB" id="A0A3A5HIG8"/>
<dbReference type="Pfam" id="PF11992">
    <property type="entry name" value="TgpA_N"/>
    <property type="match status" value="1"/>
</dbReference>
<organism evidence="4 5">
    <name type="scientific">Nocardioides cavernaquae</name>
    <dbReference type="NCBI Taxonomy" id="2321396"/>
    <lineage>
        <taxon>Bacteria</taxon>
        <taxon>Bacillati</taxon>
        <taxon>Actinomycetota</taxon>
        <taxon>Actinomycetes</taxon>
        <taxon>Propionibacteriales</taxon>
        <taxon>Nocardioidaceae</taxon>
        <taxon>Nocardioides</taxon>
    </lineage>
</organism>
<evidence type="ECO:0000313" key="4">
    <source>
        <dbReference type="EMBL" id="RJS47680.1"/>
    </source>
</evidence>
<dbReference type="SUPFAM" id="SSF54001">
    <property type="entry name" value="Cysteine proteinases"/>
    <property type="match status" value="1"/>
</dbReference>
<feature type="region of interest" description="Disordered" evidence="1">
    <location>
        <begin position="140"/>
        <end position="168"/>
    </location>
</feature>
<feature type="compositionally biased region" description="Polar residues" evidence="1">
    <location>
        <begin position="443"/>
        <end position="452"/>
    </location>
</feature>
<keyword evidence="2" id="KW-1133">Transmembrane helix</keyword>
<dbReference type="Proteomes" id="UP000276542">
    <property type="component" value="Unassembled WGS sequence"/>
</dbReference>